<protein>
    <recommendedName>
        <fullName evidence="5">8-amino-7-oxononanoate synthase</fullName>
        <ecNumber evidence="5">2.3.1.47</ecNumber>
    </recommendedName>
    <alternativeName>
        <fullName evidence="9">7-keto-8-amino-pelargonic acid synthase</fullName>
    </alternativeName>
    <alternativeName>
        <fullName evidence="10">8-amino-7-ketopelargonate synthase</fullName>
    </alternativeName>
</protein>
<reference evidence="15 16" key="1">
    <citation type="submission" date="2019-03" db="EMBL/GenBank/DDBJ databases">
        <title>Primorskyibacter sp. SS33 isolated from sediments.</title>
        <authorList>
            <person name="Xunke S."/>
        </authorList>
    </citation>
    <scope>NUCLEOTIDE SEQUENCE [LARGE SCALE GENOMIC DNA]</scope>
    <source>
        <strain evidence="15 16">SS33</strain>
    </source>
</reference>
<proteinExistence type="inferred from homology"/>
<keyword evidence="15" id="KW-0032">Aminotransferase</keyword>
<evidence type="ECO:0000256" key="7">
    <source>
        <dbReference type="ARBA" id="ARBA00022756"/>
    </source>
</evidence>
<keyword evidence="8 12" id="KW-0663">Pyridoxal phosphate</keyword>
<keyword evidence="16" id="KW-1185">Reference proteome</keyword>
<accession>A0A4V3BAK5</accession>
<dbReference type="Proteomes" id="UP000295701">
    <property type="component" value="Unassembled WGS sequence"/>
</dbReference>
<dbReference type="InterPro" id="IPR015421">
    <property type="entry name" value="PyrdxlP-dep_Trfase_major"/>
</dbReference>
<evidence type="ECO:0000313" key="15">
    <source>
        <dbReference type="EMBL" id="TDL83509.1"/>
    </source>
</evidence>
<gene>
    <name evidence="15" type="ORF">E2L08_02365</name>
</gene>
<sequence length="471" mass="50255">MAHWPKRRLSSGATWSRTRWTNASAPRSSTRSRRRWISMPKPTDPGASDTMARLRAEVGVAGRAAAPEPPADPTRFDTLPAFRQFKLIEAAGKALGLRSPYFRQAEAVDGPRVRIGGRWITGFASYDYLSINRSPAIAEAVAAAARDWGGSATGSRIGGGECTYHEALETALAAFLGTEAALTFVSGHATNEAILRTLTGPGDLIVMDELCHNSIYEGARASGAAWITFPHNDWARAAARLSEIRHRHDRALVIVEGLYSMDGDTPDLARFVELKREHRAWLMVDEAHSIGVLGATGRGLCEAAGVSRDAIDITMGTLSKSLSACGGVVAGRRTLIDLLRHAAPGSVYSVAMAPSVAAAARAALALIEAEPERLARLAANGRHFLATARRLGLDCGTAQGHAIGIVMVGDSLRAARASDALFAQGYAVTPVLAPAVPDRAARLRLFLTADHRPEQIDDVLTRIARLLDDPA</sequence>
<dbReference type="InterPro" id="IPR050087">
    <property type="entry name" value="AON_synthase_class-II"/>
</dbReference>
<dbReference type="PROSITE" id="PS00599">
    <property type="entry name" value="AA_TRANSFER_CLASS_2"/>
    <property type="match status" value="1"/>
</dbReference>
<comment type="similarity">
    <text evidence="3">Belongs to the class-II pyridoxal-phosphate-dependent aminotransferase family. BioF subfamily.</text>
</comment>
<dbReference type="Gene3D" id="3.90.1150.10">
    <property type="entry name" value="Aspartate Aminotransferase, domain 1"/>
    <property type="match status" value="1"/>
</dbReference>
<feature type="region of interest" description="Disordered" evidence="13">
    <location>
        <begin position="1"/>
        <end position="49"/>
    </location>
</feature>
<dbReference type="PANTHER" id="PTHR13693">
    <property type="entry name" value="CLASS II AMINOTRANSFERASE/8-AMINO-7-OXONONANOATE SYNTHASE"/>
    <property type="match status" value="1"/>
</dbReference>
<dbReference type="InterPro" id="IPR015422">
    <property type="entry name" value="PyrdxlP-dep_Trfase_small"/>
</dbReference>
<dbReference type="InterPro" id="IPR015424">
    <property type="entry name" value="PyrdxlP-dep_Trfase"/>
</dbReference>
<evidence type="ECO:0000256" key="13">
    <source>
        <dbReference type="SAM" id="MobiDB-lite"/>
    </source>
</evidence>
<comment type="subunit">
    <text evidence="4">Homodimer.</text>
</comment>
<evidence type="ECO:0000313" key="16">
    <source>
        <dbReference type="Proteomes" id="UP000295701"/>
    </source>
</evidence>
<evidence type="ECO:0000256" key="10">
    <source>
        <dbReference type="ARBA" id="ARBA00033381"/>
    </source>
</evidence>
<dbReference type="PANTHER" id="PTHR13693:SF100">
    <property type="entry name" value="8-AMINO-7-OXONONANOATE SYNTHASE"/>
    <property type="match status" value="1"/>
</dbReference>
<dbReference type="AlphaFoldDB" id="A0A4V3BAK5"/>
<evidence type="ECO:0000256" key="8">
    <source>
        <dbReference type="ARBA" id="ARBA00022898"/>
    </source>
</evidence>
<dbReference type="Gene3D" id="3.40.640.10">
    <property type="entry name" value="Type I PLP-dependent aspartate aminotransferase-like (Major domain)"/>
    <property type="match status" value="1"/>
</dbReference>
<feature type="domain" description="Aminotransferase class I/classII large" evidence="14">
    <location>
        <begin position="121"/>
        <end position="463"/>
    </location>
</feature>
<keyword evidence="7" id="KW-0093">Biotin biosynthesis</keyword>
<keyword evidence="6 15" id="KW-0808">Transferase</keyword>
<evidence type="ECO:0000256" key="2">
    <source>
        <dbReference type="ARBA" id="ARBA00004746"/>
    </source>
</evidence>
<dbReference type="EMBL" id="SNAA01000002">
    <property type="protein sequence ID" value="TDL83509.1"/>
    <property type="molecule type" value="Genomic_DNA"/>
</dbReference>
<dbReference type="SUPFAM" id="SSF53383">
    <property type="entry name" value="PLP-dependent transferases"/>
    <property type="match status" value="1"/>
</dbReference>
<dbReference type="GO" id="GO:0008710">
    <property type="term" value="F:8-amino-7-oxononanoate synthase activity"/>
    <property type="evidence" value="ECO:0007669"/>
    <property type="project" value="UniProtKB-EC"/>
</dbReference>
<comment type="caution">
    <text evidence="15">The sequence shown here is derived from an EMBL/GenBank/DDBJ whole genome shotgun (WGS) entry which is preliminary data.</text>
</comment>
<name>A0A4V3BAK5_9RHOB</name>
<organism evidence="15 16">
    <name type="scientific">Palleronia sediminis</name>
    <dbReference type="NCBI Taxonomy" id="2547833"/>
    <lineage>
        <taxon>Bacteria</taxon>
        <taxon>Pseudomonadati</taxon>
        <taxon>Pseudomonadota</taxon>
        <taxon>Alphaproteobacteria</taxon>
        <taxon>Rhodobacterales</taxon>
        <taxon>Roseobacteraceae</taxon>
        <taxon>Palleronia</taxon>
    </lineage>
</organism>
<dbReference type="Pfam" id="PF00155">
    <property type="entry name" value="Aminotran_1_2"/>
    <property type="match status" value="1"/>
</dbReference>
<evidence type="ECO:0000256" key="1">
    <source>
        <dbReference type="ARBA" id="ARBA00001933"/>
    </source>
</evidence>
<dbReference type="EC" id="2.3.1.47" evidence="5"/>
<evidence type="ECO:0000259" key="14">
    <source>
        <dbReference type="Pfam" id="PF00155"/>
    </source>
</evidence>
<dbReference type="InterPro" id="IPR001917">
    <property type="entry name" value="Aminotrans_II_pyridoxalP_BS"/>
</dbReference>
<dbReference type="GO" id="GO:0030170">
    <property type="term" value="F:pyridoxal phosphate binding"/>
    <property type="evidence" value="ECO:0007669"/>
    <property type="project" value="InterPro"/>
</dbReference>
<evidence type="ECO:0000256" key="3">
    <source>
        <dbReference type="ARBA" id="ARBA00010008"/>
    </source>
</evidence>
<evidence type="ECO:0000256" key="5">
    <source>
        <dbReference type="ARBA" id="ARBA00013187"/>
    </source>
</evidence>
<comment type="pathway">
    <text evidence="2">Cofactor biosynthesis; biotin biosynthesis.</text>
</comment>
<evidence type="ECO:0000256" key="6">
    <source>
        <dbReference type="ARBA" id="ARBA00022679"/>
    </source>
</evidence>
<comment type="cofactor">
    <cofactor evidence="1 12">
        <name>pyridoxal 5'-phosphate</name>
        <dbReference type="ChEBI" id="CHEBI:597326"/>
    </cofactor>
</comment>
<feature type="compositionally biased region" description="Polar residues" evidence="13">
    <location>
        <begin position="11"/>
        <end position="23"/>
    </location>
</feature>
<evidence type="ECO:0000256" key="9">
    <source>
        <dbReference type="ARBA" id="ARBA00032610"/>
    </source>
</evidence>
<dbReference type="OrthoDB" id="9807157at2"/>
<dbReference type="GO" id="GO:0009102">
    <property type="term" value="P:biotin biosynthetic process"/>
    <property type="evidence" value="ECO:0007669"/>
    <property type="project" value="UniProtKB-KW"/>
</dbReference>
<evidence type="ECO:0000256" key="12">
    <source>
        <dbReference type="RuleBase" id="RU003693"/>
    </source>
</evidence>
<dbReference type="GO" id="GO:0008483">
    <property type="term" value="F:transaminase activity"/>
    <property type="evidence" value="ECO:0007669"/>
    <property type="project" value="UniProtKB-KW"/>
</dbReference>
<dbReference type="InterPro" id="IPR004839">
    <property type="entry name" value="Aminotransferase_I/II_large"/>
</dbReference>
<comment type="catalytic activity">
    <reaction evidence="11">
        <text>6-carboxyhexanoyl-[ACP] + L-alanine + H(+) = (8S)-8-amino-7-oxononanoate + holo-[ACP] + CO2</text>
        <dbReference type="Rhea" id="RHEA:42288"/>
        <dbReference type="Rhea" id="RHEA-COMP:9685"/>
        <dbReference type="Rhea" id="RHEA-COMP:9955"/>
        <dbReference type="ChEBI" id="CHEBI:15378"/>
        <dbReference type="ChEBI" id="CHEBI:16526"/>
        <dbReference type="ChEBI" id="CHEBI:57972"/>
        <dbReference type="ChEBI" id="CHEBI:64479"/>
        <dbReference type="ChEBI" id="CHEBI:78846"/>
        <dbReference type="ChEBI" id="CHEBI:149468"/>
        <dbReference type="EC" id="2.3.1.47"/>
    </reaction>
</comment>
<evidence type="ECO:0000256" key="4">
    <source>
        <dbReference type="ARBA" id="ARBA00011738"/>
    </source>
</evidence>
<evidence type="ECO:0000256" key="11">
    <source>
        <dbReference type="ARBA" id="ARBA00047715"/>
    </source>
</evidence>